<dbReference type="Proteomes" id="UP000730618">
    <property type="component" value="Unassembled WGS sequence"/>
</dbReference>
<dbReference type="EMBL" id="CAJVCE010000004">
    <property type="protein sequence ID" value="CAG7632545.1"/>
    <property type="molecule type" value="Genomic_DNA"/>
</dbReference>
<reference evidence="1 2" key="1">
    <citation type="submission" date="2021-06" db="EMBL/GenBank/DDBJ databases">
        <authorList>
            <person name="Criscuolo A."/>
        </authorList>
    </citation>
    <scope>NUCLEOTIDE SEQUENCE [LARGE SCALE GENOMIC DNA]</scope>
    <source>
        <strain evidence="2">CIP 111802</strain>
    </source>
</reference>
<name>A0ABN7TII8_9BACL</name>
<protein>
    <submittedName>
        <fullName evidence="1">Uncharacterized protein</fullName>
    </submittedName>
</protein>
<sequence length="52" mass="5827">MQRKLYSKPVVLHHDLITFETLLSCKPPNMPGVNLNTGAAICLKPDGTYFPR</sequence>
<evidence type="ECO:0000313" key="2">
    <source>
        <dbReference type="Proteomes" id="UP000730618"/>
    </source>
</evidence>
<evidence type="ECO:0000313" key="1">
    <source>
        <dbReference type="EMBL" id="CAG7632545.1"/>
    </source>
</evidence>
<gene>
    <name evidence="1" type="ORF">PAECIP111802_01856</name>
</gene>
<comment type="caution">
    <text evidence="1">The sequence shown here is derived from an EMBL/GenBank/DDBJ whole genome shotgun (WGS) entry which is preliminary data.</text>
</comment>
<proteinExistence type="predicted"/>
<keyword evidence="2" id="KW-1185">Reference proteome</keyword>
<accession>A0ABN7TII8</accession>
<organism evidence="1 2">
    <name type="scientific">Paenibacillus allorhizosphaerae</name>
    <dbReference type="NCBI Taxonomy" id="2849866"/>
    <lineage>
        <taxon>Bacteria</taxon>
        <taxon>Bacillati</taxon>
        <taxon>Bacillota</taxon>
        <taxon>Bacilli</taxon>
        <taxon>Bacillales</taxon>
        <taxon>Paenibacillaceae</taxon>
        <taxon>Paenibacillus</taxon>
    </lineage>
</organism>